<gene>
    <name evidence="2" type="ORF">COV40_01480</name>
</gene>
<evidence type="ECO:0000313" key="3">
    <source>
        <dbReference type="Proteomes" id="UP000231154"/>
    </source>
</evidence>
<dbReference type="Proteomes" id="UP000231154">
    <property type="component" value="Unassembled WGS sequence"/>
</dbReference>
<keyword evidence="1" id="KW-0732">Signal</keyword>
<dbReference type="AlphaFoldDB" id="A0A2H0PZ27"/>
<evidence type="ECO:0000313" key="2">
    <source>
        <dbReference type="EMBL" id="PIR27322.1"/>
    </source>
</evidence>
<sequence length="206" mass="23599">MKEVRRLLLLIALLLTTAAYSDEDRLPVNIAFEYREPFLSGQYFDQILSLRLDYDLRGGRADRVDMTWPGFTPGMASLDDVWRMGVSARPQVWKLGHRMSNDEKPERPPELYFTLHYLSKRMSAKLFYPLAETIEGQELPPGFELERLEIFRSGRFTALARGGTRSDMPDWGVGLTYRLGDLQLGAFTGDPVLYVSFQEEITGLSH</sequence>
<dbReference type="EMBL" id="PCXF01000045">
    <property type="protein sequence ID" value="PIR27322.1"/>
    <property type="molecule type" value="Genomic_DNA"/>
</dbReference>
<comment type="caution">
    <text evidence="2">The sequence shown here is derived from an EMBL/GenBank/DDBJ whole genome shotgun (WGS) entry which is preliminary data.</text>
</comment>
<protein>
    <recommendedName>
        <fullName evidence="4">DUF2490 domain-containing protein</fullName>
    </recommendedName>
</protein>
<name>A0A2H0PZ27_9BACT</name>
<feature type="chain" id="PRO_5013762657" description="DUF2490 domain-containing protein" evidence="1">
    <location>
        <begin position="22"/>
        <end position="206"/>
    </location>
</feature>
<evidence type="ECO:0008006" key="4">
    <source>
        <dbReference type="Google" id="ProtNLM"/>
    </source>
</evidence>
<evidence type="ECO:0000256" key="1">
    <source>
        <dbReference type="SAM" id="SignalP"/>
    </source>
</evidence>
<proteinExistence type="predicted"/>
<reference evidence="2 3" key="1">
    <citation type="submission" date="2017-09" db="EMBL/GenBank/DDBJ databases">
        <title>Depth-based differentiation of microbial function through sediment-hosted aquifers and enrichment of novel symbionts in the deep terrestrial subsurface.</title>
        <authorList>
            <person name="Probst A.J."/>
            <person name="Ladd B."/>
            <person name="Jarett J.K."/>
            <person name="Geller-Mcgrath D.E."/>
            <person name="Sieber C.M."/>
            <person name="Emerson J.B."/>
            <person name="Anantharaman K."/>
            <person name="Thomas B.C."/>
            <person name="Malmstrom R."/>
            <person name="Stieglmeier M."/>
            <person name="Klingl A."/>
            <person name="Woyke T."/>
            <person name="Ryan C.M."/>
            <person name="Banfield J.F."/>
        </authorList>
    </citation>
    <scope>NUCLEOTIDE SEQUENCE [LARGE SCALE GENOMIC DNA]</scope>
    <source>
        <strain evidence="2">CG11_big_fil_rev_8_21_14_0_20_42_15</strain>
    </source>
</reference>
<accession>A0A2H0PZ27</accession>
<feature type="signal peptide" evidence="1">
    <location>
        <begin position="1"/>
        <end position="21"/>
    </location>
</feature>
<organism evidence="2 3">
    <name type="scientific">Candidatus Berkelbacteria bacterium CG11_big_fil_rev_8_21_14_0_20_42_15</name>
    <dbReference type="NCBI Taxonomy" id="1974517"/>
    <lineage>
        <taxon>Bacteria</taxon>
        <taxon>Candidatus Berkelbacteria</taxon>
    </lineage>
</organism>